<evidence type="ECO:0000256" key="2">
    <source>
        <dbReference type="ARBA" id="ARBA00022475"/>
    </source>
</evidence>
<evidence type="ECO:0000313" key="11">
    <source>
        <dbReference type="Proteomes" id="UP000239731"/>
    </source>
</evidence>
<dbReference type="Proteomes" id="UP000239731">
    <property type="component" value="Unassembled WGS sequence"/>
</dbReference>
<name>A0A2T0IFV3_PSEFL</name>
<dbReference type="GO" id="GO:0005886">
    <property type="term" value="C:plasma membrane"/>
    <property type="evidence" value="ECO:0007669"/>
    <property type="project" value="UniProtKB-SubCell"/>
</dbReference>
<evidence type="ECO:0000256" key="4">
    <source>
        <dbReference type="ARBA" id="ARBA00022989"/>
    </source>
</evidence>
<keyword evidence="5 8" id="KW-0472">Membrane</keyword>
<dbReference type="InterPro" id="IPR003856">
    <property type="entry name" value="LPS_length_determ_N"/>
</dbReference>
<dbReference type="PANTHER" id="PTHR32309">
    <property type="entry name" value="TYROSINE-PROTEIN KINASE"/>
    <property type="match status" value="1"/>
</dbReference>
<evidence type="ECO:0000313" key="10">
    <source>
        <dbReference type="EMBL" id="PRW94215.1"/>
    </source>
</evidence>
<reference evidence="10 11" key="1">
    <citation type="submission" date="2018-03" db="EMBL/GenBank/DDBJ databases">
        <title>Blue discolouration in mozzarella cheese caused by Pseudomonas fluorescens.</title>
        <authorList>
            <person name="Chiesa F."/>
            <person name="Dalmasso A."/>
            <person name="Lomonaco S."/>
        </authorList>
    </citation>
    <scope>NUCLEOTIDE SEQUENCE [LARGE SCALE GENOMIC DNA]</scope>
    <source>
        <strain evidence="10 11">11293</strain>
    </source>
</reference>
<evidence type="ECO:0000256" key="7">
    <source>
        <dbReference type="SAM" id="MobiDB-lite"/>
    </source>
</evidence>
<organism evidence="10 11">
    <name type="scientific">Pseudomonas fluorescens</name>
    <dbReference type="NCBI Taxonomy" id="294"/>
    <lineage>
        <taxon>Bacteria</taxon>
        <taxon>Pseudomonadati</taxon>
        <taxon>Pseudomonadota</taxon>
        <taxon>Gammaproteobacteria</taxon>
        <taxon>Pseudomonadales</taxon>
        <taxon>Pseudomonadaceae</taxon>
        <taxon>Pseudomonas</taxon>
    </lineage>
</organism>
<keyword evidence="6" id="KW-0175">Coiled coil</keyword>
<accession>A0A2T0IFV3</accession>
<evidence type="ECO:0000259" key="9">
    <source>
        <dbReference type="Pfam" id="PF02706"/>
    </source>
</evidence>
<proteinExistence type="predicted"/>
<feature type="region of interest" description="Disordered" evidence="7">
    <location>
        <begin position="439"/>
        <end position="460"/>
    </location>
</feature>
<gene>
    <name evidence="10" type="ORF">C7A10_05410</name>
</gene>
<dbReference type="Gene3D" id="3.30.1890.10">
    <property type="entry name" value="FepE-like"/>
    <property type="match status" value="2"/>
</dbReference>
<keyword evidence="3 8" id="KW-0812">Transmembrane</keyword>
<dbReference type="EMBL" id="PVUH01000003">
    <property type="protein sequence ID" value="PRW94215.1"/>
    <property type="molecule type" value="Genomic_DNA"/>
</dbReference>
<dbReference type="PANTHER" id="PTHR32309:SF13">
    <property type="entry name" value="FERRIC ENTEROBACTIN TRANSPORT PROTEIN FEPE"/>
    <property type="match status" value="1"/>
</dbReference>
<comment type="caution">
    <text evidence="10">The sequence shown here is derived from an EMBL/GenBank/DDBJ whole genome shotgun (WGS) entry which is preliminary data.</text>
</comment>
<evidence type="ECO:0000256" key="3">
    <source>
        <dbReference type="ARBA" id="ARBA00022692"/>
    </source>
</evidence>
<dbReference type="InterPro" id="IPR050445">
    <property type="entry name" value="Bact_polysacc_biosynth/exp"/>
</dbReference>
<comment type="subcellular location">
    <subcellularLocation>
        <location evidence="1">Cell membrane</location>
        <topology evidence="1">Multi-pass membrane protein</topology>
    </subcellularLocation>
</comment>
<keyword evidence="2" id="KW-1003">Cell membrane</keyword>
<evidence type="ECO:0000256" key="8">
    <source>
        <dbReference type="SAM" id="Phobius"/>
    </source>
</evidence>
<dbReference type="AlphaFoldDB" id="A0A2T0IFV3"/>
<dbReference type="RefSeq" id="WP_080757700.1">
    <property type="nucleotide sequence ID" value="NZ_JRXU01000018.1"/>
</dbReference>
<keyword evidence="4 8" id="KW-1133">Transmembrane helix</keyword>
<sequence>MSSSLRIPPAPISDGIDLVAMFQSVWQQKKLLALVTLSCVLIAASYAFLATPEYKVSSVLRPAAINELDALNRSEIYQLPPSEALLRVGAALDSYDARLAFFRANPKLFEKFVRPGQTLEQSFEDFNRNSIRLILPEPEKKNLLSAYVKLEMTYPKGVDGVAILNGFVDYAIASERKKVAADLEVIVNNRLSELKGKLEAARSGYDIEKTAKIASLQEADSLRLAQLQDELRALRAQLKTLRNDRIAQLNEAIGIAKSLGIQKPTTPSSLGESGSAVAGSVMRTEINNQQTPLYFMGVDALKAELAQLRSRVSDEFTEPRIAQIAKEIQLLASNREVEVLKARKNEEIFLAGVQPLRAEMSRLSSLNIDMTKLKLVSVDQQALEPLAPASPNRPLVLLLGLLLGGVLAICIALARQAIQGGKIIAHNGKVDSISIASSDPRAEGDLSGRRSRSGNSLLAK</sequence>
<feature type="domain" description="Polysaccharide chain length determinant N-terminal" evidence="9">
    <location>
        <begin position="15"/>
        <end position="75"/>
    </location>
</feature>
<protein>
    <submittedName>
        <fullName evidence="10">Chain-length determining protein</fullName>
    </submittedName>
</protein>
<feature type="transmembrane region" description="Helical" evidence="8">
    <location>
        <begin position="395"/>
        <end position="414"/>
    </location>
</feature>
<dbReference type="SUPFAM" id="SSF160355">
    <property type="entry name" value="Bacterial polysaccharide co-polymerase-like"/>
    <property type="match status" value="2"/>
</dbReference>
<dbReference type="GO" id="GO:0004713">
    <property type="term" value="F:protein tyrosine kinase activity"/>
    <property type="evidence" value="ECO:0007669"/>
    <property type="project" value="TreeGrafter"/>
</dbReference>
<evidence type="ECO:0000256" key="6">
    <source>
        <dbReference type="SAM" id="Coils"/>
    </source>
</evidence>
<evidence type="ECO:0000256" key="1">
    <source>
        <dbReference type="ARBA" id="ARBA00004651"/>
    </source>
</evidence>
<dbReference type="Pfam" id="PF02706">
    <property type="entry name" value="Wzz"/>
    <property type="match status" value="1"/>
</dbReference>
<feature type="transmembrane region" description="Helical" evidence="8">
    <location>
        <begin position="31"/>
        <end position="49"/>
    </location>
</feature>
<evidence type="ECO:0000256" key="5">
    <source>
        <dbReference type="ARBA" id="ARBA00023136"/>
    </source>
</evidence>
<feature type="coiled-coil region" evidence="6">
    <location>
        <begin position="217"/>
        <end position="251"/>
    </location>
</feature>